<evidence type="ECO:0000256" key="1">
    <source>
        <dbReference type="SAM" id="MobiDB-lite"/>
    </source>
</evidence>
<dbReference type="CDD" id="cd04301">
    <property type="entry name" value="NAT_SF"/>
    <property type="match status" value="1"/>
</dbReference>
<comment type="caution">
    <text evidence="3">The sequence shown here is derived from an EMBL/GenBank/DDBJ whole genome shotgun (WGS) entry which is preliminary data.</text>
</comment>
<dbReference type="Gene3D" id="3.40.630.30">
    <property type="match status" value="1"/>
</dbReference>
<dbReference type="Proteomes" id="UP000700596">
    <property type="component" value="Unassembled WGS sequence"/>
</dbReference>
<dbReference type="InterPro" id="IPR016181">
    <property type="entry name" value="Acyl_CoA_acyltransferase"/>
</dbReference>
<dbReference type="GO" id="GO:0016747">
    <property type="term" value="F:acyltransferase activity, transferring groups other than amino-acyl groups"/>
    <property type="evidence" value="ECO:0007669"/>
    <property type="project" value="InterPro"/>
</dbReference>
<feature type="compositionally biased region" description="Polar residues" evidence="1">
    <location>
        <begin position="26"/>
        <end position="37"/>
    </location>
</feature>
<feature type="domain" description="N-acetyltransferase" evidence="2">
    <location>
        <begin position="51"/>
        <end position="215"/>
    </location>
</feature>
<gene>
    <name evidence="3" type="ORF">B0J11DRAFT_513346</name>
</gene>
<dbReference type="EMBL" id="JAGMWT010000001">
    <property type="protein sequence ID" value="KAH7137983.1"/>
    <property type="molecule type" value="Genomic_DNA"/>
</dbReference>
<dbReference type="PROSITE" id="PS51186">
    <property type="entry name" value="GNAT"/>
    <property type="match status" value="1"/>
</dbReference>
<dbReference type="PANTHER" id="PTHR43328">
    <property type="entry name" value="ACETYLTRANSFERASE-RELATED"/>
    <property type="match status" value="1"/>
</dbReference>
<reference evidence="3" key="1">
    <citation type="journal article" date="2021" name="Nat. Commun.">
        <title>Genetic determinants of endophytism in the Arabidopsis root mycobiome.</title>
        <authorList>
            <person name="Mesny F."/>
            <person name="Miyauchi S."/>
            <person name="Thiergart T."/>
            <person name="Pickel B."/>
            <person name="Atanasova L."/>
            <person name="Karlsson M."/>
            <person name="Huettel B."/>
            <person name="Barry K.W."/>
            <person name="Haridas S."/>
            <person name="Chen C."/>
            <person name="Bauer D."/>
            <person name="Andreopoulos W."/>
            <person name="Pangilinan J."/>
            <person name="LaButti K."/>
            <person name="Riley R."/>
            <person name="Lipzen A."/>
            <person name="Clum A."/>
            <person name="Drula E."/>
            <person name="Henrissat B."/>
            <person name="Kohler A."/>
            <person name="Grigoriev I.V."/>
            <person name="Martin F.M."/>
            <person name="Hacquard S."/>
        </authorList>
    </citation>
    <scope>NUCLEOTIDE SEQUENCE</scope>
    <source>
        <strain evidence="3">MPI-CAGE-CH-0243</strain>
    </source>
</reference>
<evidence type="ECO:0000313" key="4">
    <source>
        <dbReference type="Proteomes" id="UP000700596"/>
    </source>
</evidence>
<name>A0A9P9EHZ0_9PLEO</name>
<evidence type="ECO:0000313" key="3">
    <source>
        <dbReference type="EMBL" id="KAH7137983.1"/>
    </source>
</evidence>
<sequence>MTSQLPPALEAITSPLQSEPAHPDIMTTQLSSSSLDPNTPLPSPLFTSQRLLFRSMHPQDAISMQKACEPASITRYMTLAFAHPYTLEHANTWIKLNLTDKLPNYVICIKESPETVIGGIGLKPGSDVQAHTAEVGYWIAEEYWGRGIATEALEALVRYAFENDQYKRLGAGVFAGNDASIRVLEKVGFKKEGVLREHIEKHGETMDLVMLGLTKKDWLGAREEKTI</sequence>
<dbReference type="AlphaFoldDB" id="A0A9P9EHZ0"/>
<protein>
    <submittedName>
        <fullName evidence="3">Acyl-CoA N-acyltransferase</fullName>
    </submittedName>
</protein>
<feature type="region of interest" description="Disordered" evidence="1">
    <location>
        <begin position="14"/>
        <end position="39"/>
    </location>
</feature>
<accession>A0A9P9EHZ0</accession>
<dbReference type="PANTHER" id="PTHR43328:SF1">
    <property type="entry name" value="N-ACETYLTRANSFERASE DOMAIN-CONTAINING PROTEIN"/>
    <property type="match status" value="1"/>
</dbReference>
<evidence type="ECO:0000259" key="2">
    <source>
        <dbReference type="PROSITE" id="PS51186"/>
    </source>
</evidence>
<organism evidence="3 4">
    <name type="scientific">Dendryphion nanum</name>
    <dbReference type="NCBI Taxonomy" id="256645"/>
    <lineage>
        <taxon>Eukaryota</taxon>
        <taxon>Fungi</taxon>
        <taxon>Dikarya</taxon>
        <taxon>Ascomycota</taxon>
        <taxon>Pezizomycotina</taxon>
        <taxon>Dothideomycetes</taxon>
        <taxon>Pleosporomycetidae</taxon>
        <taxon>Pleosporales</taxon>
        <taxon>Torulaceae</taxon>
        <taxon>Dendryphion</taxon>
    </lineage>
</organism>
<dbReference type="OrthoDB" id="630895at2759"/>
<dbReference type="InterPro" id="IPR000182">
    <property type="entry name" value="GNAT_dom"/>
</dbReference>
<dbReference type="SUPFAM" id="SSF55729">
    <property type="entry name" value="Acyl-CoA N-acyltransferases (Nat)"/>
    <property type="match status" value="1"/>
</dbReference>
<proteinExistence type="predicted"/>
<keyword evidence="4" id="KW-1185">Reference proteome</keyword>
<dbReference type="Pfam" id="PF13302">
    <property type="entry name" value="Acetyltransf_3"/>
    <property type="match status" value="1"/>
</dbReference>